<comment type="caution">
    <text evidence="2">The sequence shown here is derived from an EMBL/GenBank/DDBJ whole genome shotgun (WGS) entry which is preliminary data.</text>
</comment>
<organism evidence="2">
    <name type="scientific">human gut metagenome</name>
    <dbReference type="NCBI Taxonomy" id="408170"/>
    <lineage>
        <taxon>unclassified sequences</taxon>
        <taxon>metagenomes</taxon>
        <taxon>organismal metagenomes</taxon>
    </lineage>
</organism>
<gene>
    <name evidence="2" type="ORF">OBE_13093</name>
</gene>
<dbReference type="EMBL" id="AJWZ01009040">
    <property type="protein sequence ID" value="EKC52433.1"/>
    <property type="molecule type" value="Genomic_DNA"/>
</dbReference>
<feature type="domain" description="ATPase AAA-type core" evidence="1">
    <location>
        <begin position="6"/>
        <end position="76"/>
    </location>
</feature>
<sequence>MFSMELADESDGTRKLMAIAPAIESVLLKGGLLLVDEIEKELHPALVEFIVAKFQSKKTNPNGAQIVFTTHNTDLLSMELLRKDQLYFVDKDKEN</sequence>
<dbReference type="PANTHER" id="PTHR40396">
    <property type="entry name" value="ATPASE-LIKE PROTEIN"/>
    <property type="match status" value="1"/>
</dbReference>
<protein>
    <submittedName>
        <fullName evidence="2">Abortive infection protein</fullName>
    </submittedName>
</protein>
<evidence type="ECO:0000313" key="2">
    <source>
        <dbReference type="EMBL" id="EKC52433.1"/>
    </source>
</evidence>
<dbReference type="AlphaFoldDB" id="K1S4I3"/>
<dbReference type="PANTHER" id="PTHR40396:SF1">
    <property type="entry name" value="ATPASE AAA-TYPE CORE DOMAIN-CONTAINING PROTEIN"/>
    <property type="match status" value="1"/>
</dbReference>
<dbReference type="GO" id="GO:0016887">
    <property type="term" value="F:ATP hydrolysis activity"/>
    <property type="evidence" value="ECO:0007669"/>
    <property type="project" value="InterPro"/>
</dbReference>
<reference evidence="2" key="1">
    <citation type="journal article" date="2013" name="Environ. Microbiol.">
        <title>Microbiota from the distal guts of lean and obese adolescents exhibit partial functional redundancy besides clear differences in community structure.</title>
        <authorList>
            <person name="Ferrer M."/>
            <person name="Ruiz A."/>
            <person name="Lanza F."/>
            <person name="Haange S.B."/>
            <person name="Oberbach A."/>
            <person name="Till H."/>
            <person name="Bargiela R."/>
            <person name="Campoy C."/>
            <person name="Segura M.T."/>
            <person name="Richter M."/>
            <person name="von Bergen M."/>
            <person name="Seifert J."/>
            <person name="Suarez A."/>
        </authorList>
    </citation>
    <scope>NUCLEOTIDE SEQUENCE</scope>
</reference>
<dbReference type="InterPro" id="IPR003959">
    <property type="entry name" value="ATPase_AAA_core"/>
</dbReference>
<proteinExistence type="predicted"/>
<dbReference type="Gene3D" id="3.40.50.300">
    <property type="entry name" value="P-loop containing nucleotide triphosphate hydrolases"/>
    <property type="match status" value="1"/>
</dbReference>
<dbReference type="Pfam" id="PF13304">
    <property type="entry name" value="AAA_21"/>
    <property type="match status" value="1"/>
</dbReference>
<name>K1S4I3_9ZZZZ</name>
<dbReference type="GO" id="GO:0005524">
    <property type="term" value="F:ATP binding"/>
    <property type="evidence" value="ECO:0007669"/>
    <property type="project" value="InterPro"/>
</dbReference>
<dbReference type="InterPro" id="IPR027417">
    <property type="entry name" value="P-loop_NTPase"/>
</dbReference>
<evidence type="ECO:0000259" key="1">
    <source>
        <dbReference type="Pfam" id="PF13304"/>
    </source>
</evidence>
<dbReference type="SUPFAM" id="SSF52540">
    <property type="entry name" value="P-loop containing nucleoside triphosphate hydrolases"/>
    <property type="match status" value="1"/>
</dbReference>
<accession>K1S4I3</accession>